<sequence length="212" mass="24030">MTAWEVLWRCGISELPVDLGQVCRRLGLGLYSYTQGYELLRRYNLAQHVHGADGFLFREEDGPLAAIFYRPEQSQGRRCFTIAHEIGHFALGHCPAGGNTVRRSEADKDSPQERAADRFASQLLAPSCVLRGLGLRTSFAIGQRCRLSLRAAEVCASRMERLLELDAQYMAERGRSYFFCSPWEWRIYQQFEPFIRATTGKPPCASGRNMVS</sequence>
<dbReference type="AlphaFoldDB" id="A0AAX1KM09"/>
<evidence type="ECO:0000259" key="1">
    <source>
        <dbReference type="Pfam" id="PF06114"/>
    </source>
</evidence>
<dbReference type="Gene3D" id="1.10.10.2910">
    <property type="match status" value="1"/>
</dbReference>
<protein>
    <submittedName>
        <fullName evidence="2">ImmA/IrrE family metallo-endopeptidase</fullName>
    </submittedName>
</protein>
<dbReference type="Pfam" id="PF06114">
    <property type="entry name" value="Peptidase_M78"/>
    <property type="match status" value="1"/>
</dbReference>
<reference evidence="2 3" key="1">
    <citation type="submission" date="2020-11" db="EMBL/GenBank/DDBJ databases">
        <title>Closed and high quality bacterial genomes of the OMM12 community.</title>
        <authorList>
            <person name="Marbouty M."/>
            <person name="Lamy-Besnier Q."/>
            <person name="Debarbieux L."/>
            <person name="Koszul R."/>
        </authorList>
    </citation>
    <scope>NUCLEOTIDE SEQUENCE [LARGE SCALE GENOMIC DNA]</scope>
    <source>
        <strain evidence="2 3">YL31</strain>
    </source>
</reference>
<dbReference type="PANTHER" id="PTHR43236">
    <property type="entry name" value="ANTITOXIN HIGA1"/>
    <property type="match status" value="1"/>
</dbReference>
<dbReference type="PANTHER" id="PTHR43236:SF1">
    <property type="entry name" value="BLL7220 PROTEIN"/>
    <property type="match status" value="1"/>
</dbReference>
<name>A0AAX1KM09_FLAPL</name>
<gene>
    <name evidence="2" type="ORF">I5Q84_05870</name>
</gene>
<dbReference type="KEGG" id="fpla:A4U99_03695"/>
<evidence type="ECO:0000313" key="2">
    <source>
        <dbReference type="EMBL" id="QQR07009.1"/>
    </source>
</evidence>
<dbReference type="InterPro" id="IPR052345">
    <property type="entry name" value="Rad_response_metalloprotease"/>
</dbReference>
<dbReference type="InterPro" id="IPR010359">
    <property type="entry name" value="IrrE_HExxH"/>
</dbReference>
<dbReference type="EMBL" id="CP065315">
    <property type="protein sequence ID" value="QQR07009.1"/>
    <property type="molecule type" value="Genomic_DNA"/>
</dbReference>
<dbReference type="RefSeq" id="WP_065534073.1">
    <property type="nucleotide sequence ID" value="NZ_CP015406.2"/>
</dbReference>
<organism evidence="2 3">
    <name type="scientific">Flavonifractor plautii</name>
    <name type="common">Fusobacterium plautii</name>
    <dbReference type="NCBI Taxonomy" id="292800"/>
    <lineage>
        <taxon>Bacteria</taxon>
        <taxon>Bacillati</taxon>
        <taxon>Bacillota</taxon>
        <taxon>Clostridia</taxon>
        <taxon>Eubacteriales</taxon>
        <taxon>Oscillospiraceae</taxon>
        <taxon>Flavonifractor</taxon>
    </lineage>
</organism>
<dbReference type="Proteomes" id="UP000595792">
    <property type="component" value="Chromosome"/>
</dbReference>
<proteinExistence type="predicted"/>
<evidence type="ECO:0000313" key="3">
    <source>
        <dbReference type="Proteomes" id="UP000595792"/>
    </source>
</evidence>
<accession>A0AAX1KM09</accession>
<feature type="domain" description="IrrE N-terminal-like" evidence="1">
    <location>
        <begin position="64"/>
        <end position="131"/>
    </location>
</feature>